<accession>A0A554XN78</accession>
<reference evidence="7 8" key="1">
    <citation type="submission" date="2019-07" db="EMBL/GenBank/DDBJ databases">
        <title>Tepidimonas fonticaldi AT-A2 draft genome.</title>
        <authorList>
            <person name="Da Costa M.S."/>
            <person name="Froufe H.J.C."/>
            <person name="Egas C."/>
            <person name="Albuquerque L."/>
        </authorList>
    </citation>
    <scope>NUCLEOTIDE SEQUENCE [LARGE SCALE GENOMIC DNA]</scope>
    <source>
        <strain evidence="7 8">AT-A2</strain>
    </source>
</reference>
<dbReference type="Proteomes" id="UP000316388">
    <property type="component" value="Unassembled WGS sequence"/>
</dbReference>
<keyword evidence="5" id="KW-0520">NAD</keyword>
<keyword evidence="4 5" id="KW-0560">Oxidoreductase</keyword>
<evidence type="ECO:0000256" key="4">
    <source>
        <dbReference type="ARBA" id="ARBA00023002"/>
    </source>
</evidence>
<proteinExistence type="inferred from homology"/>
<dbReference type="InterPro" id="IPR029479">
    <property type="entry name" value="Nitroreductase"/>
</dbReference>
<evidence type="ECO:0000259" key="6">
    <source>
        <dbReference type="Pfam" id="PF00881"/>
    </source>
</evidence>
<keyword evidence="1 5" id="KW-0285">Flavoprotein</keyword>
<dbReference type="HAMAP" id="MF_01204">
    <property type="entry name" value="Oxidoreductase_RutE_HadB"/>
    <property type="match status" value="1"/>
</dbReference>
<comment type="caution">
    <text evidence="7">The sequence shown here is derived from an EMBL/GenBank/DDBJ whole genome shotgun (WGS) entry which is preliminary data.</text>
</comment>
<dbReference type="Pfam" id="PF00881">
    <property type="entry name" value="Nitroreductase"/>
    <property type="match status" value="1"/>
</dbReference>
<dbReference type="NCBIfam" id="NF003768">
    <property type="entry name" value="PRK05365.1"/>
    <property type="match status" value="1"/>
</dbReference>
<comment type="similarity">
    <text evidence="5">Belongs to the nitroreductase family. HadB/RutE subfamily.</text>
</comment>
<protein>
    <recommendedName>
        <fullName evidence="5">Putative NADH dehydrogenase/NAD(P)H nitroreductase Tfont_01186</fullName>
        <ecNumber evidence="5">1.-.-.-</ecNumber>
    </recommendedName>
</protein>
<dbReference type="Gene3D" id="3.40.109.10">
    <property type="entry name" value="NADH Oxidase"/>
    <property type="match status" value="1"/>
</dbReference>
<dbReference type="EMBL" id="VJOO01000008">
    <property type="protein sequence ID" value="TSE37278.1"/>
    <property type="molecule type" value="Genomic_DNA"/>
</dbReference>
<dbReference type="AlphaFoldDB" id="A0A554XN78"/>
<feature type="domain" description="Nitroreductase" evidence="6">
    <location>
        <begin position="26"/>
        <end position="165"/>
    </location>
</feature>
<sequence>MGALALNPIDTMQITTEQLFDDARTHNAWQDKAVADETLHRLYDLMKWGPTSANCGPARILFVKSPQAKARLLPCLSEGNRAKTAAAPVTAIIGMDLAFYEKLPQLFPHNPDARSWFEGQPEAIQATAFRNSSLQGGYFILAARALGLDCGPMSGFDAAAVDAAFWAGTSVRTNFLCNLGYGDPAGLHPRGPRLAFDEACRIV</sequence>
<dbReference type="PANTHER" id="PTHR43543:SF1">
    <property type="entry name" value="MALONIC SEMIALDEHYDE REDUCTASE RUTE-RELATED"/>
    <property type="match status" value="1"/>
</dbReference>
<organism evidence="7 8">
    <name type="scientific">Tepidimonas fonticaldi</name>
    <dbReference type="NCBI Taxonomy" id="1101373"/>
    <lineage>
        <taxon>Bacteria</taxon>
        <taxon>Pseudomonadati</taxon>
        <taxon>Pseudomonadota</taxon>
        <taxon>Betaproteobacteria</taxon>
        <taxon>Burkholderiales</taxon>
        <taxon>Tepidimonas</taxon>
    </lineage>
</organism>
<gene>
    <name evidence="7" type="primary">rutE</name>
    <name evidence="7" type="ORF">Tfont_01186</name>
</gene>
<dbReference type="InterPro" id="IPR050461">
    <property type="entry name" value="Nitroreductase_HadB/RutE"/>
</dbReference>
<evidence type="ECO:0000313" key="8">
    <source>
        <dbReference type="Proteomes" id="UP000316388"/>
    </source>
</evidence>
<evidence type="ECO:0000313" key="7">
    <source>
        <dbReference type="EMBL" id="TSE37278.1"/>
    </source>
</evidence>
<dbReference type="InterPro" id="IPR000415">
    <property type="entry name" value="Nitroreductase-like"/>
</dbReference>
<keyword evidence="2 5" id="KW-0288">FMN</keyword>
<evidence type="ECO:0000256" key="1">
    <source>
        <dbReference type="ARBA" id="ARBA00022630"/>
    </source>
</evidence>
<name>A0A554XN78_9BURK</name>
<dbReference type="InterPro" id="IPR023936">
    <property type="entry name" value="RutE-like"/>
</dbReference>
<keyword evidence="3 5" id="KW-0521">NADP</keyword>
<comment type="cofactor">
    <cofactor evidence="5">
        <name>FMN</name>
        <dbReference type="ChEBI" id="CHEBI:58210"/>
    </cofactor>
</comment>
<dbReference type="CDD" id="cd02148">
    <property type="entry name" value="RutE-like"/>
    <property type="match status" value="1"/>
</dbReference>
<evidence type="ECO:0000256" key="3">
    <source>
        <dbReference type="ARBA" id="ARBA00022857"/>
    </source>
</evidence>
<dbReference type="GO" id="GO:0016491">
    <property type="term" value="F:oxidoreductase activity"/>
    <property type="evidence" value="ECO:0007669"/>
    <property type="project" value="UniProtKB-UniRule"/>
</dbReference>
<evidence type="ECO:0000256" key="5">
    <source>
        <dbReference type="HAMAP-Rule" id="MF_01204"/>
    </source>
</evidence>
<dbReference type="PANTHER" id="PTHR43543">
    <property type="entry name" value="MALONIC SEMIALDEHYDE REDUCTASE RUTE-RELATED"/>
    <property type="match status" value="1"/>
</dbReference>
<dbReference type="EC" id="1.-.-.-" evidence="5"/>
<evidence type="ECO:0000256" key="2">
    <source>
        <dbReference type="ARBA" id="ARBA00022643"/>
    </source>
</evidence>
<dbReference type="SUPFAM" id="SSF55469">
    <property type="entry name" value="FMN-dependent nitroreductase-like"/>
    <property type="match status" value="1"/>
</dbReference>